<evidence type="ECO:0000256" key="2">
    <source>
        <dbReference type="ARBA" id="ARBA00022692"/>
    </source>
</evidence>
<dbReference type="InterPro" id="IPR007110">
    <property type="entry name" value="Ig-like_dom"/>
</dbReference>
<feature type="domain" description="Ig-like" evidence="10">
    <location>
        <begin position="15"/>
        <end position="158"/>
    </location>
</feature>
<comment type="subcellular location">
    <subcellularLocation>
        <location evidence="1">Membrane</location>
        <topology evidence="1">Single-pass type I membrane protein</topology>
    </subcellularLocation>
</comment>
<keyword evidence="8" id="KW-0393">Immunoglobulin domain</keyword>
<reference evidence="11" key="1">
    <citation type="submission" date="2009-12" db="EMBL/GenBank/DDBJ databases">
        <title>The Genome Sequence of Anolis carolinensis (Green Anole Lizard).</title>
        <authorList>
            <consortium name="The Genome Sequencing Platform"/>
            <person name="Di Palma F."/>
            <person name="Alfoldi J."/>
            <person name="Heiman D."/>
            <person name="Young S."/>
            <person name="Grabherr M."/>
            <person name="Johnson J."/>
            <person name="Lander E.S."/>
            <person name="Lindblad-Toh K."/>
        </authorList>
    </citation>
    <scope>NUCLEOTIDE SEQUENCE [LARGE SCALE GENOMIC DNA]</scope>
    <source>
        <strain evidence="11">JBL SC #1</strain>
    </source>
</reference>
<keyword evidence="7" id="KW-1015">Disulfide bond</keyword>
<name>A0A803TU34_ANOCA</name>
<dbReference type="Gene3D" id="2.60.40.10">
    <property type="entry name" value="Immunoglobulins"/>
    <property type="match status" value="3"/>
</dbReference>
<dbReference type="GeneTree" id="ENSGT00940000161314"/>
<protein>
    <recommendedName>
        <fullName evidence="10">Ig-like domain-containing protein</fullName>
    </recommendedName>
</protein>
<dbReference type="SMART" id="SM00409">
    <property type="entry name" value="IG"/>
    <property type="match status" value="4"/>
</dbReference>
<dbReference type="Bgee" id="ENSACAG00000016110">
    <property type="expression patterns" value="Expressed in testis and 9 other cell types or tissues"/>
</dbReference>
<keyword evidence="5 9" id="KW-1133">Transmembrane helix</keyword>
<evidence type="ECO:0000256" key="7">
    <source>
        <dbReference type="ARBA" id="ARBA00023157"/>
    </source>
</evidence>
<evidence type="ECO:0000256" key="8">
    <source>
        <dbReference type="ARBA" id="ARBA00023319"/>
    </source>
</evidence>
<dbReference type="Ensembl" id="ENSACAT00000055790.1">
    <property type="protein sequence ID" value="ENSACAP00000038724.1"/>
    <property type="gene ID" value="ENSACAG00000016110.4"/>
</dbReference>
<organism evidence="11 12">
    <name type="scientific">Anolis carolinensis</name>
    <name type="common">Green anole</name>
    <name type="synonym">American chameleon</name>
    <dbReference type="NCBI Taxonomy" id="28377"/>
    <lineage>
        <taxon>Eukaryota</taxon>
        <taxon>Metazoa</taxon>
        <taxon>Chordata</taxon>
        <taxon>Craniata</taxon>
        <taxon>Vertebrata</taxon>
        <taxon>Euteleostomi</taxon>
        <taxon>Lepidosauria</taxon>
        <taxon>Squamata</taxon>
        <taxon>Bifurcata</taxon>
        <taxon>Unidentata</taxon>
        <taxon>Episquamata</taxon>
        <taxon>Toxicofera</taxon>
        <taxon>Iguania</taxon>
        <taxon>Dactyloidae</taxon>
        <taxon>Anolis</taxon>
    </lineage>
</organism>
<dbReference type="InterPro" id="IPR013106">
    <property type="entry name" value="Ig_V-set"/>
</dbReference>
<gene>
    <name evidence="11" type="primary">igsf8</name>
</gene>
<evidence type="ECO:0000313" key="11">
    <source>
        <dbReference type="Ensembl" id="ENSACAP00000038724.1"/>
    </source>
</evidence>
<proteinExistence type="predicted"/>
<reference evidence="11" key="3">
    <citation type="submission" date="2025-09" db="UniProtKB">
        <authorList>
            <consortium name="Ensembl"/>
        </authorList>
    </citation>
    <scope>IDENTIFICATION</scope>
</reference>
<evidence type="ECO:0000256" key="5">
    <source>
        <dbReference type="ARBA" id="ARBA00022989"/>
    </source>
</evidence>
<dbReference type="InParanoid" id="A0A803TU34"/>
<evidence type="ECO:0000256" key="9">
    <source>
        <dbReference type="SAM" id="Phobius"/>
    </source>
</evidence>
<dbReference type="InterPro" id="IPR036179">
    <property type="entry name" value="Ig-like_dom_sf"/>
</dbReference>
<dbReference type="AlphaFoldDB" id="A0A803TU34"/>
<keyword evidence="12" id="KW-1185">Reference proteome</keyword>
<feature type="domain" description="Ig-like" evidence="10">
    <location>
        <begin position="322"/>
        <end position="446"/>
    </location>
</feature>
<feature type="domain" description="Ig-like" evidence="10">
    <location>
        <begin position="174"/>
        <end position="289"/>
    </location>
</feature>
<dbReference type="Proteomes" id="UP000001646">
    <property type="component" value="Unplaced"/>
</dbReference>
<evidence type="ECO:0000256" key="4">
    <source>
        <dbReference type="ARBA" id="ARBA00022737"/>
    </source>
</evidence>
<evidence type="ECO:0000256" key="1">
    <source>
        <dbReference type="ARBA" id="ARBA00004479"/>
    </source>
</evidence>
<dbReference type="GO" id="GO:0016020">
    <property type="term" value="C:membrane"/>
    <property type="evidence" value="ECO:0000318"/>
    <property type="project" value="GO_Central"/>
</dbReference>
<dbReference type="InterPro" id="IPR013783">
    <property type="entry name" value="Ig-like_fold"/>
</dbReference>
<dbReference type="PANTHER" id="PTHR12207:SF22">
    <property type="entry name" value="IMMUNOGLOBULIN SUPERFAMILY MEMBER 8"/>
    <property type="match status" value="1"/>
</dbReference>
<evidence type="ECO:0000256" key="3">
    <source>
        <dbReference type="ARBA" id="ARBA00022729"/>
    </source>
</evidence>
<feature type="transmembrane region" description="Helical" evidence="9">
    <location>
        <begin position="601"/>
        <end position="628"/>
    </location>
</feature>
<dbReference type="PANTHER" id="PTHR12207">
    <property type="entry name" value="V-SET AND TRANSMEMBRANE DOMAIN-CONTAINING PROTEIN"/>
    <property type="match status" value="1"/>
</dbReference>
<dbReference type="FunFam" id="2.60.40.10:FF:000491">
    <property type="entry name" value="Immunoglobulin superfamily, member 3"/>
    <property type="match status" value="1"/>
</dbReference>
<dbReference type="InterPro" id="IPR003599">
    <property type="entry name" value="Ig_sub"/>
</dbReference>
<dbReference type="FunFam" id="2.60.40.10:FF:000191">
    <property type="entry name" value="Immunoglobulin superfamily member 3"/>
    <property type="match status" value="1"/>
</dbReference>
<sequence length="634" mass="68810">MFSGLYGHVPEAFSPDVSPTSMAGILRGSEVCWKLVVSDAREVHLPPGPLYRVEGTPLSIPCNVSEYEGPTVQQFEWFVYRPAAPDISIGIISTKDPKFPYAVFGARVQSGNVSIHRVRGDAVELRIKDLRMEDSGVYECYTPTTDSKYHGTYSAKVELRVMPNKLSVSAAASPSVTKSPFQGRGAAASAPLPVTLLESQDLQLTCAAASETQQHTHLSVSFGFSATVDLRTQQEVIGVRRDFAVVPGERFTERHRTRELSVDKVGDRQYRMALGWLRPQDAGVYHCTAGEWIQDPDGSWTQIAAKQVALAQVSVQTIANRLAVSASPPSVGISSGEALELLCNTSGIEAALLPHVTLSVSWHLGKGPAEEGRLVAQLGVDGAVILGESYANRNVGNRHVSLQKLESPAGFYQLRIEAAQPGDVGTYQCVARAFVHSPTSPLREVASGRSEALTVDMKSEAVVLDATAWLLFPTIYRGDMADVRCNVSVDSIQPVSLALSWWVEQHEEEESEPRGTMLAAVSREGVADLGTRLSGGALSVDKVGPLSHRLRLHGVQPSDEGKYHCAVTAWVRYPDQSWYKAGSVKSNVVTVYPYALPMDTLFIPLLAGVSSAIFMGVTILVTVTCCFMKRLRKR</sequence>
<dbReference type="Pfam" id="PF07686">
    <property type="entry name" value="V-set"/>
    <property type="match status" value="1"/>
</dbReference>
<reference evidence="11" key="2">
    <citation type="submission" date="2025-08" db="UniProtKB">
        <authorList>
            <consortium name="Ensembl"/>
        </authorList>
    </citation>
    <scope>IDENTIFICATION</scope>
</reference>
<feature type="domain" description="Ig-like" evidence="10">
    <location>
        <begin position="478"/>
        <end position="590"/>
    </location>
</feature>
<keyword evidence="2 9" id="KW-0812">Transmembrane</keyword>
<dbReference type="PROSITE" id="PS50835">
    <property type="entry name" value="IG_LIKE"/>
    <property type="match status" value="4"/>
</dbReference>
<keyword evidence="3" id="KW-0732">Signal</keyword>
<keyword evidence="4" id="KW-0677">Repeat</keyword>
<evidence type="ECO:0000259" key="10">
    <source>
        <dbReference type="PROSITE" id="PS50835"/>
    </source>
</evidence>
<evidence type="ECO:0000313" key="12">
    <source>
        <dbReference type="Proteomes" id="UP000001646"/>
    </source>
</evidence>
<keyword evidence="6 9" id="KW-0472">Membrane</keyword>
<evidence type="ECO:0000256" key="6">
    <source>
        <dbReference type="ARBA" id="ARBA00023136"/>
    </source>
</evidence>
<dbReference type="SUPFAM" id="SSF48726">
    <property type="entry name" value="Immunoglobulin"/>
    <property type="match status" value="3"/>
</dbReference>
<accession>A0A803TU34</accession>
<dbReference type="InterPro" id="IPR051102">
    <property type="entry name" value="IgSF_V-set/TM_domain"/>
</dbReference>